<reference evidence="15 16" key="1">
    <citation type="submission" date="2016-07" db="EMBL/GenBank/DDBJ databases">
        <title>Multiple horizontal gene transfer events from other fungi enriched the ability of initially mycotrophic Trichoderma (Ascomycota) to feed on dead plant biomass.</title>
        <authorList>
            <consortium name="DOE Joint Genome Institute"/>
            <person name="Aerts A."/>
            <person name="Atanasova L."/>
            <person name="Chenthamara K."/>
            <person name="Zhang J."/>
            <person name="Grujic M."/>
            <person name="Henrissat B."/>
            <person name="Kuo A."/>
            <person name="Salamov A."/>
            <person name="Lipzen A."/>
            <person name="Labutti K."/>
            <person name="Barry K."/>
            <person name="Miao Y."/>
            <person name="Rahimi M.J."/>
            <person name="Shen Q."/>
            <person name="Grigoriev I.V."/>
            <person name="Kubicek C.P."/>
            <person name="Druzhinina I.S."/>
        </authorList>
    </citation>
    <scope>NUCLEOTIDE SEQUENCE [LARGE SCALE GENOMIC DNA]</scope>
    <source>
        <strain evidence="15 16">ATCC 18648</strain>
    </source>
</reference>
<dbReference type="InterPro" id="IPR002402">
    <property type="entry name" value="Cyt_P450_E_grp-II"/>
</dbReference>
<keyword evidence="7 14" id="KW-1133">Transmembrane helix</keyword>
<dbReference type="PANTHER" id="PTHR24287:SF17">
    <property type="entry name" value="P450, PUTATIVE (EUROFUNG)-RELATED"/>
    <property type="match status" value="1"/>
</dbReference>
<dbReference type="InterPro" id="IPR001128">
    <property type="entry name" value="Cyt_P450"/>
</dbReference>
<dbReference type="InterPro" id="IPR036396">
    <property type="entry name" value="Cyt_P450_sf"/>
</dbReference>
<evidence type="ECO:0000256" key="6">
    <source>
        <dbReference type="ARBA" id="ARBA00022723"/>
    </source>
</evidence>
<dbReference type="PRINTS" id="PR00385">
    <property type="entry name" value="P450"/>
</dbReference>
<evidence type="ECO:0000256" key="2">
    <source>
        <dbReference type="ARBA" id="ARBA00004167"/>
    </source>
</evidence>
<comment type="similarity">
    <text evidence="3 13">Belongs to the cytochrome P450 family.</text>
</comment>
<keyword evidence="6 12" id="KW-0479">Metal-binding</keyword>
<dbReference type="PROSITE" id="PS00086">
    <property type="entry name" value="CYTOCHROME_P450"/>
    <property type="match status" value="1"/>
</dbReference>
<keyword evidence="16" id="KW-1185">Reference proteome</keyword>
<dbReference type="Proteomes" id="UP000240760">
    <property type="component" value="Unassembled WGS sequence"/>
</dbReference>
<evidence type="ECO:0000313" key="15">
    <source>
        <dbReference type="EMBL" id="PTB74335.1"/>
    </source>
</evidence>
<keyword evidence="11 14" id="KW-0472">Membrane</keyword>
<evidence type="ECO:0000256" key="4">
    <source>
        <dbReference type="ARBA" id="ARBA00022617"/>
    </source>
</evidence>
<dbReference type="OrthoDB" id="1470350at2759"/>
<dbReference type="EMBL" id="KZ679136">
    <property type="protein sequence ID" value="PTB74335.1"/>
    <property type="molecule type" value="Genomic_DNA"/>
</dbReference>
<gene>
    <name evidence="15" type="ORF">M440DRAFT_1403695</name>
</gene>
<evidence type="ECO:0000256" key="3">
    <source>
        <dbReference type="ARBA" id="ARBA00010617"/>
    </source>
</evidence>
<sequence length="535" mass="61232">MSVIVGELAALLGCALTGTYILWSALERIALVATDQPLTSFSRYSSLGLALILLPFFNALRKRHHYLNGTRLNGCQPAAVYPHRDPILGIDFLRTSVKALREYRLLELWDAVLAAHRGTCWYNAVGRWMLLTSEPDNIKAILSTHFDDWPMKSLRQKVSVLTLGPYAIFSVNGPEWHHARAMIRPSFVRNQIADLECTDRHVDNFLARLPRDGAAFDVDRLLYHFTMDVSTDFMFGYSTSLLTSPTKEALEFMTAFDYILTTSTNRARLGWLVLLRPDRQFDRYVKTTQRFVDHHVSRALAQEKEKERPYIFMNEIIKSGASHREVRDQLFSLILGGRDTSASTMASLFYVLARRPDVLRKLREEIALLDGRKPTWEELKNLKYLNMVLKETLRLYAPVASNMRTAERDTILPRGGGPDGQSPLFVPKGTDCRYSTYTLHRRKDLWGADADDFRPERWETHRPGWEYIPFSGGPRICIGQQFALTQMLYLVARVLQTFKDIQPGNDEPMRHQVGSTLSMVGGCWIRLIPVEAEEV</sequence>
<evidence type="ECO:0000256" key="9">
    <source>
        <dbReference type="ARBA" id="ARBA00023004"/>
    </source>
</evidence>
<keyword evidence="4 12" id="KW-0349">Heme</keyword>
<evidence type="ECO:0000256" key="7">
    <source>
        <dbReference type="ARBA" id="ARBA00022989"/>
    </source>
</evidence>
<proteinExistence type="inferred from homology"/>
<organism evidence="15 16">
    <name type="scientific">Trichoderma longibrachiatum ATCC 18648</name>
    <dbReference type="NCBI Taxonomy" id="983965"/>
    <lineage>
        <taxon>Eukaryota</taxon>
        <taxon>Fungi</taxon>
        <taxon>Dikarya</taxon>
        <taxon>Ascomycota</taxon>
        <taxon>Pezizomycotina</taxon>
        <taxon>Sordariomycetes</taxon>
        <taxon>Hypocreomycetidae</taxon>
        <taxon>Hypocreales</taxon>
        <taxon>Hypocreaceae</taxon>
        <taxon>Trichoderma</taxon>
    </lineage>
</organism>
<evidence type="ECO:0000256" key="10">
    <source>
        <dbReference type="ARBA" id="ARBA00023033"/>
    </source>
</evidence>
<evidence type="ECO:0000256" key="8">
    <source>
        <dbReference type="ARBA" id="ARBA00023002"/>
    </source>
</evidence>
<dbReference type="GO" id="GO:0005506">
    <property type="term" value="F:iron ion binding"/>
    <property type="evidence" value="ECO:0007669"/>
    <property type="project" value="InterPro"/>
</dbReference>
<evidence type="ECO:0000256" key="11">
    <source>
        <dbReference type="ARBA" id="ARBA00023136"/>
    </source>
</evidence>
<dbReference type="Pfam" id="PF00067">
    <property type="entry name" value="p450"/>
    <property type="match status" value="1"/>
</dbReference>
<evidence type="ECO:0000256" key="1">
    <source>
        <dbReference type="ARBA" id="ARBA00001971"/>
    </source>
</evidence>
<dbReference type="GO" id="GO:0016020">
    <property type="term" value="C:membrane"/>
    <property type="evidence" value="ECO:0007669"/>
    <property type="project" value="UniProtKB-SubCell"/>
</dbReference>
<evidence type="ECO:0000256" key="14">
    <source>
        <dbReference type="SAM" id="Phobius"/>
    </source>
</evidence>
<dbReference type="STRING" id="983965.A0A2T4BYI3"/>
<feature type="transmembrane region" description="Helical" evidence="14">
    <location>
        <begin position="41"/>
        <end position="60"/>
    </location>
</feature>
<dbReference type="PRINTS" id="PR00464">
    <property type="entry name" value="EP450II"/>
</dbReference>
<keyword evidence="10 13" id="KW-0503">Monooxygenase</keyword>
<keyword evidence="5 14" id="KW-0812">Transmembrane</keyword>
<comment type="cofactor">
    <cofactor evidence="1 12">
        <name>heme</name>
        <dbReference type="ChEBI" id="CHEBI:30413"/>
    </cofactor>
</comment>
<accession>A0A2T4BYI3</accession>
<dbReference type="PRINTS" id="PR01239">
    <property type="entry name" value="EP450IICYP52"/>
</dbReference>
<evidence type="ECO:0000256" key="5">
    <source>
        <dbReference type="ARBA" id="ARBA00022692"/>
    </source>
</evidence>
<dbReference type="GO" id="GO:0016712">
    <property type="term" value="F:oxidoreductase activity, acting on paired donors, with incorporation or reduction of molecular oxygen, reduced flavin or flavoprotein as one donor, and incorporation of one atom of oxygen"/>
    <property type="evidence" value="ECO:0007669"/>
    <property type="project" value="InterPro"/>
</dbReference>
<comment type="subcellular location">
    <subcellularLocation>
        <location evidence="2">Membrane</location>
        <topology evidence="2">Single-pass membrane protein</topology>
    </subcellularLocation>
</comment>
<keyword evidence="9 12" id="KW-0408">Iron</keyword>
<dbReference type="SUPFAM" id="SSF48264">
    <property type="entry name" value="Cytochrome P450"/>
    <property type="match status" value="1"/>
</dbReference>
<dbReference type="Gene3D" id="1.10.630.10">
    <property type="entry name" value="Cytochrome P450"/>
    <property type="match status" value="1"/>
</dbReference>
<dbReference type="InterPro" id="IPR002974">
    <property type="entry name" value="Cyt_P450_E_CYP52_ascomycetes"/>
</dbReference>
<feature type="binding site" description="axial binding residue" evidence="12">
    <location>
        <position position="477"/>
    </location>
    <ligand>
        <name>heme</name>
        <dbReference type="ChEBI" id="CHEBI:30413"/>
    </ligand>
    <ligandPart>
        <name>Fe</name>
        <dbReference type="ChEBI" id="CHEBI:18248"/>
    </ligandPart>
</feature>
<evidence type="ECO:0000313" key="16">
    <source>
        <dbReference type="Proteomes" id="UP000240760"/>
    </source>
</evidence>
<dbReference type="InterPro" id="IPR047146">
    <property type="entry name" value="Cyt_P450_E_CYP52_fungi"/>
</dbReference>
<dbReference type="GO" id="GO:0020037">
    <property type="term" value="F:heme binding"/>
    <property type="evidence" value="ECO:0007669"/>
    <property type="project" value="InterPro"/>
</dbReference>
<evidence type="ECO:0000256" key="13">
    <source>
        <dbReference type="RuleBase" id="RU000461"/>
    </source>
</evidence>
<evidence type="ECO:0000256" key="12">
    <source>
        <dbReference type="PIRSR" id="PIRSR602402-1"/>
    </source>
</evidence>
<dbReference type="AlphaFoldDB" id="A0A2T4BYI3"/>
<dbReference type="CDD" id="cd11063">
    <property type="entry name" value="CYP52"/>
    <property type="match status" value="1"/>
</dbReference>
<protein>
    <submittedName>
        <fullName evidence="15">Cytochrome P450</fullName>
    </submittedName>
</protein>
<keyword evidence="8 13" id="KW-0560">Oxidoreductase</keyword>
<name>A0A2T4BYI3_TRILO</name>
<dbReference type="InterPro" id="IPR017972">
    <property type="entry name" value="Cyt_P450_CS"/>
</dbReference>
<dbReference type="PANTHER" id="PTHR24287">
    <property type="entry name" value="P450, PUTATIVE (EUROFUNG)-RELATED"/>
    <property type="match status" value="1"/>
</dbReference>